<accession>A0A0B6ZL22</accession>
<protein>
    <submittedName>
        <fullName evidence="1">Uncharacterized protein</fullName>
    </submittedName>
</protein>
<reference evidence="1" key="1">
    <citation type="submission" date="2014-12" db="EMBL/GenBank/DDBJ databases">
        <title>Insight into the proteome of Arion vulgaris.</title>
        <authorList>
            <person name="Aradska J."/>
            <person name="Bulat T."/>
            <person name="Smidak R."/>
            <person name="Sarate P."/>
            <person name="Gangsoo J."/>
            <person name="Sialana F."/>
            <person name="Bilban M."/>
            <person name="Lubec G."/>
        </authorList>
    </citation>
    <scope>NUCLEOTIDE SEQUENCE</scope>
    <source>
        <tissue evidence="1">Skin</tissue>
    </source>
</reference>
<dbReference type="EMBL" id="HACG01022474">
    <property type="protein sequence ID" value="CEK69339.1"/>
    <property type="molecule type" value="Transcribed_RNA"/>
</dbReference>
<sequence length="88" mass="10047">MYFDSTGKLGRKYDQTVLFPSLRDSMDDLKLIIEFIEAIGALLSKPDKSNNATAYKHMQIPLYIVLYQMAGTQNTTEMLSKKKKLLVL</sequence>
<organism evidence="1">
    <name type="scientific">Arion vulgaris</name>
    <dbReference type="NCBI Taxonomy" id="1028688"/>
    <lineage>
        <taxon>Eukaryota</taxon>
        <taxon>Metazoa</taxon>
        <taxon>Spiralia</taxon>
        <taxon>Lophotrochozoa</taxon>
        <taxon>Mollusca</taxon>
        <taxon>Gastropoda</taxon>
        <taxon>Heterobranchia</taxon>
        <taxon>Euthyneura</taxon>
        <taxon>Panpulmonata</taxon>
        <taxon>Eupulmonata</taxon>
        <taxon>Stylommatophora</taxon>
        <taxon>Helicina</taxon>
        <taxon>Arionoidea</taxon>
        <taxon>Arionidae</taxon>
        <taxon>Arion</taxon>
    </lineage>
</organism>
<evidence type="ECO:0000313" key="1">
    <source>
        <dbReference type="EMBL" id="CEK69339.1"/>
    </source>
</evidence>
<gene>
    <name evidence="1" type="primary">ORF69901</name>
</gene>
<dbReference type="AlphaFoldDB" id="A0A0B6ZL22"/>
<name>A0A0B6ZL22_9EUPU</name>
<proteinExistence type="predicted"/>